<proteinExistence type="predicted"/>
<accession>A0AAE0SMM3</accession>
<organism evidence="4 5">
    <name type="scientific">Potamilus streckersoni</name>
    <dbReference type="NCBI Taxonomy" id="2493646"/>
    <lineage>
        <taxon>Eukaryota</taxon>
        <taxon>Metazoa</taxon>
        <taxon>Spiralia</taxon>
        <taxon>Lophotrochozoa</taxon>
        <taxon>Mollusca</taxon>
        <taxon>Bivalvia</taxon>
        <taxon>Autobranchia</taxon>
        <taxon>Heteroconchia</taxon>
        <taxon>Palaeoheterodonta</taxon>
        <taxon>Unionida</taxon>
        <taxon>Unionoidea</taxon>
        <taxon>Unionidae</taxon>
        <taxon>Ambleminae</taxon>
        <taxon>Lampsilini</taxon>
        <taxon>Potamilus</taxon>
    </lineage>
</organism>
<sequence>MHQETHQLCKEATQKRYKKLRKASSCFGISTLTYDKDETDKTVINGELSIELEQVITTIWRETSKSLLKKARSRSVVETCQNTATLSGLIIRDLLPGFRSITSRECSNTPNLTGRGMDTSNSFGTTEQQKDGHRTSHGYVQQGDEIKNTMKTNENKSQHETSHQPDQAQEQNLSDTMNENENKTTSKGNNGQQQIVPQPDWSQELELSDDTISTLTIKEERMIRQEHELDLLRGRLKALEEEKKNLQDELTKKEIKILELQGDIIRRPTNPTSTYFKDQRVLGRPERPRSACPSDQRVERHSREEMQMKMEQQQSIITHLAQKLEACERHRNEMDALKGKLKNCEHLINSLREEKLNIEKTINGLKEDKDELLNRLSKIASDRLTHENTDITDLSDEIRPTKLAEKMSELYDNQWTNAFDELKTNWADDKNAIDMLLTIVMETNQVCKEMTLSHYQKLKEACICFEYSSSSDAENKEKGKISTKGKFSIEMQQDIKRIWRESSKKVVKKVSPIIVKKVSEKFEFPISVMSQTQLYMKECVELCWMMNLQEKPMHLDISVSRQDGNQYFDTEKFRSYTKTGQQVAFVVWPALYLFDGGSLLKKGIAQGLKFEKGTSGQKVSSMPCS</sequence>
<dbReference type="InterPro" id="IPR031981">
    <property type="entry name" value="MIEAP_C"/>
</dbReference>
<dbReference type="EMBL" id="JAEAOA010001835">
    <property type="protein sequence ID" value="KAK3594513.1"/>
    <property type="molecule type" value="Genomic_DNA"/>
</dbReference>
<feature type="coiled-coil region" evidence="1">
    <location>
        <begin position="222"/>
        <end position="263"/>
    </location>
</feature>
<comment type="caution">
    <text evidence="4">The sequence shown here is derived from an EMBL/GenBank/DDBJ whole genome shotgun (WGS) entry which is preliminary data.</text>
</comment>
<evidence type="ECO:0000256" key="1">
    <source>
        <dbReference type="SAM" id="Coils"/>
    </source>
</evidence>
<feature type="compositionally biased region" description="Basic and acidic residues" evidence="2">
    <location>
        <begin position="144"/>
        <end position="163"/>
    </location>
</feature>
<reference evidence="4" key="3">
    <citation type="submission" date="2023-05" db="EMBL/GenBank/DDBJ databases">
        <authorList>
            <person name="Smith C.H."/>
        </authorList>
    </citation>
    <scope>NUCLEOTIDE SEQUENCE</scope>
    <source>
        <strain evidence="4">CHS0354</strain>
        <tissue evidence="4">Mantle</tissue>
    </source>
</reference>
<feature type="coiled-coil region" evidence="1">
    <location>
        <begin position="320"/>
        <end position="382"/>
    </location>
</feature>
<feature type="compositionally biased region" description="Polar residues" evidence="2">
    <location>
        <begin position="164"/>
        <end position="196"/>
    </location>
</feature>
<evidence type="ECO:0000313" key="5">
    <source>
        <dbReference type="Proteomes" id="UP001195483"/>
    </source>
</evidence>
<protein>
    <recommendedName>
        <fullName evidence="3">Mitochondria-eating protein C-terminal domain-containing protein</fullName>
    </recommendedName>
</protein>
<gene>
    <name evidence="4" type="ORF">CHS0354_030859</name>
</gene>
<evidence type="ECO:0000259" key="3">
    <source>
        <dbReference type="Pfam" id="PF16026"/>
    </source>
</evidence>
<keyword evidence="5" id="KW-1185">Reference proteome</keyword>
<reference evidence="4" key="2">
    <citation type="journal article" date="2021" name="Genome Biol. Evol.">
        <title>Developing a high-quality reference genome for a parasitic bivalve with doubly uniparental inheritance (Bivalvia: Unionida).</title>
        <authorList>
            <person name="Smith C.H."/>
        </authorList>
    </citation>
    <scope>NUCLEOTIDE SEQUENCE</scope>
    <source>
        <strain evidence="4">CHS0354</strain>
        <tissue evidence="4">Mantle</tissue>
    </source>
</reference>
<evidence type="ECO:0000256" key="2">
    <source>
        <dbReference type="SAM" id="MobiDB-lite"/>
    </source>
</evidence>
<dbReference type="Pfam" id="PF16026">
    <property type="entry name" value="MIEAP"/>
    <property type="match status" value="1"/>
</dbReference>
<feature type="region of interest" description="Disordered" evidence="2">
    <location>
        <begin position="104"/>
        <end position="203"/>
    </location>
</feature>
<name>A0AAE0SMM3_9BIVA</name>
<keyword evidence="1" id="KW-0175">Coiled coil</keyword>
<feature type="domain" description="Mitochondria-eating protein C-terminal" evidence="3">
    <location>
        <begin position="399"/>
        <end position="605"/>
    </location>
</feature>
<reference evidence="4" key="1">
    <citation type="journal article" date="2021" name="Genome Biol. Evol.">
        <title>A High-Quality Reference Genome for a Parasitic Bivalve with Doubly Uniparental Inheritance (Bivalvia: Unionida).</title>
        <authorList>
            <person name="Smith C.H."/>
        </authorList>
    </citation>
    <scope>NUCLEOTIDE SEQUENCE</scope>
    <source>
        <strain evidence="4">CHS0354</strain>
    </source>
</reference>
<dbReference type="Proteomes" id="UP001195483">
    <property type="component" value="Unassembled WGS sequence"/>
</dbReference>
<evidence type="ECO:0000313" key="4">
    <source>
        <dbReference type="EMBL" id="KAK3594513.1"/>
    </source>
</evidence>
<feature type="compositionally biased region" description="Polar residues" evidence="2">
    <location>
        <begin position="104"/>
        <end position="127"/>
    </location>
</feature>
<dbReference type="AlphaFoldDB" id="A0AAE0SMM3"/>